<dbReference type="GeneID" id="95553884"/>
<organism evidence="1 2">
    <name type="scientific">Trinickia caryophylli</name>
    <name type="common">Paraburkholderia caryophylli</name>
    <dbReference type="NCBI Taxonomy" id="28094"/>
    <lineage>
        <taxon>Bacteria</taxon>
        <taxon>Pseudomonadati</taxon>
        <taxon>Pseudomonadota</taxon>
        <taxon>Betaproteobacteria</taxon>
        <taxon>Burkholderiales</taxon>
        <taxon>Burkholderiaceae</taxon>
        <taxon>Trinickia</taxon>
    </lineage>
</organism>
<dbReference type="STRING" id="28094.SAMN06295900_10532"/>
<keyword evidence="2" id="KW-1185">Reference proteome</keyword>
<dbReference type="Proteomes" id="UP000192911">
    <property type="component" value="Unassembled WGS sequence"/>
</dbReference>
<evidence type="ECO:0000313" key="1">
    <source>
        <dbReference type="EMBL" id="SMF29084.1"/>
    </source>
</evidence>
<evidence type="ECO:0000313" key="2">
    <source>
        <dbReference type="Proteomes" id="UP000192911"/>
    </source>
</evidence>
<protein>
    <submittedName>
        <fullName evidence="1">Uncharacterized protein</fullName>
    </submittedName>
</protein>
<gene>
    <name evidence="1" type="ORF">SAMN06295900_10532</name>
</gene>
<reference evidence="2" key="1">
    <citation type="submission" date="2017-04" db="EMBL/GenBank/DDBJ databases">
        <authorList>
            <person name="Varghese N."/>
            <person name="Submissions S."/>
        </authorList>
    </citation>
    <scope>NUCLEOTIDE SEQUENCE [LARGE SCALE GENOMIC DNA]</scope>
    <source>
        <strain evidence="2">Ballard 720</strain>
    </source>
</reference>
<dbReference type="AlphaFoldDB" id="A0A1X7E869"/>
<sequence>MSDTLSHEATAGRATPRCTVGDAEPFELGSDARKRLFSRMLLATDHLHKPAVIEWSHLEEDEKRMSGYDAPLPRPIFVPRMARFARRLLSR</sequence>
<name>A0A1X7E869_TRICW</name>
<dbReference type="OrthoDB" id="8959011at2"/>
<dbReference type="EMBL" id="FXAH01000005">
    <property type="protein sequence ID" value="SMF29084.1"/>
    <property type="molecule type" value="Genomic_DNA"/>
</dbReference>
<dbReference type="RefSeq" id="WP_085227308.1">
    <property type="nucleotide sequence ID" value="NZ_BSQD01000004.1"/>
</dbReference>
<accession>A0A1X7E869</accession>
<proteinExistence type="predicted"/>